<reference evidence="2 3" key="1">
    <citation type="submission" date="2019-05" db="EMBL/GenBank/DDBJ databases">
        <title>Another draft genome of Portunus trituberculatus and its Hox gene families provides insights of decapod evolution.</title>
        <authorList>
            <person name="Jeong J.-H."/>
            <person name="Song I."/>
            <person name="Kim S."/>
            <person name="Choi T."/>
            <person name="Kim D."/>
            <person name="Ryu S."/>
            <person name="Kim W."/>
        </authorList>
    </citation>
    <scope>NUCLEOTIDE SEQUENCE [LARGE SCALE GENOMIC DNA]</scope>
    <source>
        <tissue evidence="2">Muscle</tissue>
    </source>
</reference>
<gene>
    <name evidence="2" type="ORF">E2C01_101732</name>
</gene>
<feature type="compositionally biased region" description="Basic and acidic residues" evidence="1">
    <location>
        <begin position="130"/>
        <end position="140"/>
    </location>
</feature>
<accession>A0A5B7KGS9</accession>
<dbReference type="EMBL" id="VSRR010148612">
    <property type="protein sequence ID" value="MPD05957.1"/>
    <property type="molecule type" value="Genomic_DNA"/>
</dbReference>
<sequence>MNDGVESGRWRCGWSRQPGMRGVMAWERDGMQEIHFMMERQNDRNTDAFSTHHINYMGKSTQAAALLIHARQGCVDLTLQQRIPPGHLRPGEPGDPLVKLEVQHNLICRLHVDSHDLSAVPARDPGASQAKREGRGRDGHGQSVCC</sequence>
<dbReference type="Proteomes" id="UP000324222">
    <property type="component" value="Unassembled WGS sequence"/>
</dbReference>
<protein>
    <submittedName>
        <fullName evidence="2">Uncharacterized protein</fullName>
    </submittedName>
</protein>
<evidence type="ECO:0000256" key="1">
    <source>
        <dbReference type="SAM" id="MobiDB-lite"/>
    </source>
</evidence>
<proteinExistence type="predicted"/>
<evidence type="ECO:0000313" key="3">
    <source>
        <dbReference type="Proteomes" id="UP000324222"/>
    </source>
</evidence>
<comment type="caution">
    <text evidence="2">The sequence shown here is derived from an EMBL/GenBank/DDBJ whole genome shotgun (WGS) entry which is preliminary data.</text>
</comment>
<organism evidence="2 3">
    <name type="scientific">Portunus trituberculatus</name>
    <name type="common">Swimming crab</name>
    <name type="synonym">Neptunus trituberculatus</name>
    <dbReference type="NCBI Taxonomy" id="210409"/>
    <lineage>
        <taxon>Eukaryota</taxon>
        <taxon>Metazoa</taxon>
        <taxon>Ecdysozoa</taxon>
        <taxon>Arthropoda</taxon>
        <taxon>Crustacea</taxon>
        <taxon>Multicrustacea</taxon>
        <taxon>Malacostraca</taxon>
        <taxon>Eumalacostraca</taxon>
        <taxon>Eucarida</taxon>
        <taxon>Decapoda</taxon>
        <taxon>Pleocyemata</taxon>
        <taxon>Brachyura</taxon>
        <taxon>Eubrachyura</taxon>
        <taxon>Portunoidea</taxon>
        <taxon>Portunidae</taxon>
        <taxon>Portuninae</taxon>
        <taxon>Portunus</taxon>
    </lineage>
</organism>
<dbReference type="AlphaFoldDB" id="A0A5B7KGS9"/>
<feature type="region of interest" description="Disordered" evidence="1">
    <location>
        <begin position="118"/>
        <end position="146"/>
    </location>
</feature>
<evidence type="ECO:0000313" key="2">
    <source>
        <dbReference type="EMBL" id="MPD05957.1"/>
    </source>
</evidence>
<name>A0A5B7KGS9_PORTR</name>
<keyword evidence="3" id="KW-1185">Reference proteome</keyword>